<dbReference type="GO" id="GO:0016020">
    <property type="term" value="C:membrane"/>
    <property type="evidence" value="ECO:0007669"/>
    <property type="project" value="InterPro"/>
</dbReference>
<protein>
    <submittedName>
        <fullName evidence="12">Molybdenum ABC transporter ATP-binding protein</fullName>
    </submittedName>
</protein>
<evidence type="ECO:0000256" key="9">
    <source>
        <dbReference type="PROSITE-ProRule" id="PRU01213"/>
    </source>
</evidence>
<feature type="domain" description="ABC transporter" evidence="10">
    <location>
        <begin position="11"/>
        <end position="244"/>
    </location>
</feature>
<dbReference type="NCBIfam" id="TIGR02142">
    <property type="entry name" value="modC_ABC"/>
    <property type="match status" value="1"/>
</dbReference>
<dbReference type="SUPFAM" id="SSF52540">
    <property type="entry name" value="P-loop containing nucleoside triphosphate hydrolases"/>
    <property type="match status" value="1"/>
</dbReference>
<dbReference type="PROSITE" id="PS50893">
    <property type="entry name" value="ABC_TRANSPORTER_2"/>
    <property type="match status" value="1"/>
</dbReference>
<dbReference type="InterPro" id="IPR017871">
    <property type="entry name" value="ABC_transporter-like_CS"/>
</dbReference>
<dbReference type="Gene3D" id="2.40.50.100">
    <property type="match status" value="1"/>
</dbReference>
<dbReference type="InterPro" id="IPR050334">
    <property type="entry name" value="Molybdenum_import_ModC"/>
</dbReference>
<dbReference type="GO" id="GO:0005524">
    <property type="term" value="F:ATP binding"/>
    <property type="evidence" value="ECO:0007669"/>
    <property type="project" value="UniProtKB-KW"/>
</dbReference>
<dbReference type="Pfam" id="PF03459">
    <property type="entry name" value="TOBE"/>
    <property type="match status" value="1"/>
</dbReference>
<keyword evidence="6 12" id="KW-0067">ATP-binding</keyword>
<evidence type="ECO:0000313" key="13">
    <source>
        <dbReference type="Proteomes" id="UP000245629"/>
    </source>
</evidence>
<dbReference type="SUPFAM" id="SSF50331">
    <property type="entry name" value="MOP-like"/>
    <property type="match status" value="1"/>
</dbReference>
<evidence type="ECO:0000256" key="1">
    <source>
        <dbReference type="ARBA" id="ARBA00022448"/>
    </source>
</evidence>
<dbReference type="GO" id="GO:0140359">
    <property type="term" value="F:ABC-type transporter activity"/>
    <property type="evidence" value="ECO:0007669"/>
    <property type="project" value="InterPro"/>
</dbReference>
<dbReference type="PROSITE" id="PS00211">
    <property type="entry name" value="ABC_TRANSPORTER_1"/>
    <property type="match status" value="1"/>
</dbReference>
<dbReference type="AlphaFoldDB" id="A0A2S2CLX0"/>
<evidence type="ECO:0000256" key="6">
    <source>
        <dbReference type="ARBA" id="ARBA00022840"/>
    </source>
</evidence>
<keyword evidence="3 9" id="KW-0500">Molybdenum</keyword>
<dbReference type="InterPro" id="IPR027417">
    <property type="entry name" value="P-loop_NTPase"/>
</dbReference>
<evidence type="ECO:0000259" key="11">
    <source>
        <dbReference type="PROSITE" id="PS51866"/>
    </source>
</evidence>
<evidence type="ECO:0000256" key="2">
    <source>
        <dbReference type="ARBA" id="ARBA00022475"/>
    </source>
</evidence>
<keyword evidence="2" id="KW-1003">Cell membrane</keyword>
<proteinExistence type="predicted"/>
<dbReference type="EMBL" id="CP029352">
    <property type="protein sequence ID" value="AWK85456.1"/>
    <property type="molecule type" value="Genomic_DNA"/>
</dbReference>
<dbReference type="OrthoDB" id="9802264at2"/>
<name>A0A2S2CLX0_9PROT</name>
<dbReference type="GO" id="GO:0015098">
    <property type="term" value="F:molybdate ion transmembrane transporter activity"/>
    <property type="evidence" value="ECO:0007669"/>
    <property type="project" value="InterPro"/>
</dbReference>
<dbReference type="Gene3D" id="3.40.50.300">
    <property type="entry name" value="P-loop containing nucleotide triphosphate hydrolases"/>
    <property type="match status" value="1"/>
</dbReference>
<dbReference type="GO" id="GO:0016887">
    <property type="term" value="F:ATP hydrolysis activity"/>
    <property type="evidence" value="ECO:0007669"/>
    <property type="project" value="InterPro"/>
</dbReference>
<evidence type="ECO:0000256" key="5">
    <source>
        <dbReference type="ARBA" id="ARBA00022741"/>
    </source>
</evidence>
<keyword evidence="8" id="KW-0472">Membrane</keyword>
<evidence type="ECO:0000256" key="3">
    <source>
        <dbReference type="ARBA" id="ARBA00022505"/>
    </source>
</evidence>
<keyword evidence="4" id="KW-0997">Cell inner membrane</keyword>
<evidence type="ECO:0000313" key="12">
    <source>
        <dbReference type="EMBL" id="AWK85456.1"/>
    </source>
</evidence>
<dbReference type="SMART" id="SM00382">
    <property type="entry name" value="AAA"/>
    <property type="match status" value="1"/>
</dbReference>
<dbReference type="InterPro" id="IPR008995">
    <property type="entry name" value="Mo/tungstate-bd_C_term_dom"/>
</dbReference>
<dbReference type="Pfam" id="PF00005">
    <property type="entry name" value="ABC_tran"/>
    <property type="match status" value="1"/>
</dbReference>
<accession>A0A2S2CLX0</accession>
<dbReference type="RefSeq" id="WP_109324700.1">
    <property type="nucleotide sequence ID" value="NZ_CP029352.1"/>
</dbReference>
<dbReference type="PROSITE" id="PS51866">
    <property type="entry name" value="MOP"/>
    <property type="match status" value="1"/>
</dbReference>
<gene>
    <name evidence="12" type="primary">modC</name>
    <name evidence="12" type="ORF">DEW08_04100</name>
</gene>
<dbReference type="PANTHER" id="PTHR43514:SF10">
    <property type="entry name" value="MOLYBDENUM IMPORT ATP-BINDING PROTEIN MODC 2"/>
    <property type="match status" value="1"/>
</dbReference>
<dbReference type="InterPro" id="IPR003439">
    <property type="entry name" value="ABC_transporter-like_ATP-bd"/>
</dbReference>
<keyword evidence="13" id="KW-1185">Reference proteome</keyword>
<dbReference type="InterPro" id="IPR003593">
    <property type="entry name" value="AAA+_ATPase"/>
</dbReference>
<organism evidence="12 13">
    <name type="scientific">Azospirillum thermophilum</name>
    <dbReference type="NCBI Taxonomy" id="2202148"/>
    <lineage>
        <taxon>Bacteria</taxon>
        <taxon>Pseudomonadati</taxon>
        <taxon>Pseudomonadota</taxon>
        <taxon>Alphaproteobacteria</taxon>
        <taxon>Rhodospirillales</taxon>
        <taxon>Azospirillaceae</taxon>
        <taxon>Azospirillum</taxon>
    </lineage>
</organism>
<keyword evidence="7" id="KW-1278">Translocase</keyword>
<evidence type="ECO:0000259" key="10">
    <source>
        <dbReference type="PROSITE" id="PS50893"/>
    </source>
</evidence>
<evidence type="ECO:0000256" key="4">
    <source>
        <dbReference type="ARBA" id="ARBA00022519"/>
    </source>
</evidence>
<dbReference type="InterPro" id="IPR004606">
    <property type="entry name" value="Mop_domain"/>
</dbReference>
<dbReference type="InterPro" id="IPR005116">
    <property type="entry name" value="Transp-assoc_OB_typ1"/>
</dbReference>
<dbReference type="InterPro" id="IPR011868">
    <property type="entry name" value="ModC_ABC_ATP-bd"/>
</dbReference>
<reference evidence="13" key="1">
    <citation type="submission" date="2018-05" db="EMBL/GenBank/DDBJ databases">
        <title>Azospirillum thermophila sp. nov., a novel isolated from hot spring.</title>
        <authorList>
            <person name="Zhao Z."/>
        </authorList>
    </citation>
    <scope>NUCLEOTIDE SEQUENCE [LARGE SCALE GENOMIC DNA]</scope>
    <source>
        <strain evidence="13">CFH 70021</strain>
    </source>
</reference>
<feature type="domain" description="Mop" evidence="11">
    <location>
        <begin position="303"/>
        <end position="375"/>
    </location>
</feature>
<sequence length="379" mass="40289">MTAPAASSTEAPAVEAAFRGRLGTFTLDVAFRAPARGVTALFGPSGCGKTTVLRCVAGLQRLDGRFAIDGEVWQDAGSFRPTHKRPIGYVFQEANLFPHLSVRANLLYGHRRTVGRGLPETIREAEVVELLGLSRLLDRSPRNLSGGERQRVAVGRALLSQPRLLLMDEPLAALDRFSKDDILPYLERLHDVLSVPVLYVSHDIAEVERLADHLVLLREGRLVASGPLQDLQSDPALPIARMPEAGVTLPATVAGHDPAYGLTALDLAGGRLQVPGDLGPVGAARRVRIAASDVSLARHPPEGSTILNALPARILAAEPQDHVQVMAVVALGDGAGGTGARVLARVTRKSWDALALAPGQPVFVQIKGVALVHQEVAPD</sequence>
<dbReference type="KEGG" id="azz:DEW08_04100"/>
<keyword evidence="5" id="KW-0547">Nucleotide-binding</keyword>
<keyword evidence="1" id="KW-0813">Transport</keyword>
<dbReference type="Proteomes" id="UP000245629">
    <property type="component" value="Chromosome 1"/>
</dbReference>
<evidence type="ECO:0000256" key="7">
    <source>
        <dbReference type="ARBA" id="ARBA00022967"/>
    </source>
</evidence>
<evidence type="ECO:0000256" key="8">
    <source>
        <dbReference type="ARBA" id="ARBA00023136"/>
    </source>
</evidence>
<dbReference type="PANTHER" id="PTHR43514">
    <property type="entry name" value="ABC TRANSPORTER I FAMILY MEMBER 10"/>
    <property type="match status" value="1"/>
</dbReference>